<dbReference type="PANTHER" id="PTHR43840:SF15">
    <property type="entry name" value="MITOCHONDRIAL METAL TRANSPORTER 1-RELATED"/>
    <property type="match status" value="1"/>
</dbReference>
<dbReference type="InterPro" id="IPR050291">
    <property type="entry name" value="CDF_Transporter"/>
</dbReference>
<dbReference type="NCBIfam" id="TIGR01297">
    <property type="entry name" value="CDF"/>
    <property type="match status" value="1"/>
</dbReference>
<dbReference type="InterPro" id="IPR036837">
    <property type="entry name" value="Cation_efflux_CTD_sf"/>
</dbReference>
<feature type="transmembrane region" description="Helical" evidence="7">
    <location>
        <begin position="12"/>
        <end position="34"/>
    </location>
</feature>
<dbReference type="InterPro" id="IPR058533">
    <property type="entry name" value="Cation_efflux_TM"/>
</dbReference>
<reference evidence="10 11" key="1">
    <citation type="submission" date="2009-04" db="EMBL/GenBank/DDBJ databases">
        <authorList>
            <person name="Reysenbach A.-L."/>
            <person name="Heidelberg J.F."/>
            <person name="Nelson W.C."/>
        </authorList>
    </citation>
    <scope>NUCLEOTIDE SEQUENCE [LARGE SCALE GENOMIC DNA]</scope>
    <source>
        <strain evidence="10 11">SS-5</strain>
    </source>
</reference>
<sequence length="396" mass="44942">MNNNHHQTLKERWILGSLTLNLFLSILKLVVGLITNSLGLIAEAIHSFSDLIASVISFISVKITAKKSKDFPYGLYKVENIAAVIISFFLFFASYEILKEAFLSHESHQVKNPEYAIIVMLIAMVLTFLYSRLEKKAGEKLNSPVLVADAEHIWADFLSSIIVLIGLISVYFGYNLDKYAAAIVSIFIFKSGFEILKDSIKVLLDYSLDLDELNKIKNLILKNPAVVDIKEIKGRTAGSYKFIEAEILLYNMSLREAHRIVDEIAEEIKQKIQNIESVVIHYEPARQEGLRIGVLCDENQNIKDFETARVVCIYDISQDLEILSSYSIAIEENNLSKLLSKLGLDVLVSKNHPLDFKVRFLLSKSSIMVWETEKNKVDESVNEVVKSWKEFLKGEV</sequence>
<keyword evidence="11" id="KW-1185">Reference proteome</keyword>
<dbReference type="GO" id="GO:0006882">
    <property type="term" value="P:intracellular zinc ion homeostasis"/>
    <property type="evidence" value="ECO:0007669"/>
    <property type="project" value="TreeGrafter"/>
</dbReference>
<comment type="subcellular location">
    <subcellularLocation>
        <location evidence="1">Membrane</location>
        <topology evidence="1">Multi-pass membrane protein</topology>
    </subcellularLocation>
</comment>
<keyword evidence="3" id="KW-0813">Transport</keyword>
<feature type="transmembrane region" description="Helical" evidence="7">
    <location>
        <begin position="73"/>
        <end position="95"/>
    </location>
</feature>
<evidence type="ECO:0000256" key="7">
    <source>
        <dbReference type="SAM" id="Phobius"/>
    </source>
</evidence>
<comment type="similarity">
    <text evidence="2">Belongs to the cation diffusion facilitator (CDF) transporter (TC 2.A.4) family.</text>
</comment>
<dbReference type="EMBL" id="ABZS01000032">
    <property type="protein sequence ID" value="EEP61012.1"/>
    <property type="molecule type" value="Genomic_DNA"/>
</dbReference>
<dbReference type="GO" id="GO:0015086">
    <property type="term" value="F:cadmium ion transmembrane transporter activity"/>
    <property type="evidence" value="ECO:0007669"/>
    <property type="project" value="TreeGrafter"/>
</dbReference>
<dbReference type="SUPFAM" id="SSF160240">
    <property type="entry name" value="Cation efflux protein cytoplasmic domain-like"/>
    <property type="match status" value="1"/>
</dbReference>
<comment type="caution">
    <text evidence="10">The sequence shown here is derived from an EMBL/GenBank/DDBJ whole genome shotgun (WGS) entry which is preliminary data.</text>
</comment>
<dbReference type="InterPro" id="IPR002524">
    <property type="entry name" value="Cation_efflux"/>
</dbReference>
<evidence type="ECO:0000256" key="5">
    <source>
        <dbReference type="ARBA" id="ARBA00022989"/>
    </source>
</evidence>
<keyword evidence="5 7" id="KW-1133">Transmembrane helix</keyword>
<feature type="transmembrane region" description="Helical" evidence="7">
    <location>
        <begin position="40"/>
        <end position="61"/>
    </location>
</feature>
<evidence type="ECO:0000259" key="9">
    <source>
        <dbReference type="Pfam" id="PF16916"/>
    </source>
</evidence>
<evidence type="ECO:0000313" key="10">
    <source>
        <dbReference type="EMBL" id="EEP61012.1"/>
    </source>
</evidence>
<feature type="transmembrane region" description="Helical" evidence="7">
    <location>
        <begin position="115"/>
        <end position="133"/>
    </location>
</feature>
<dbReference type="Gene3D" id="1.20.1510.10">
    <property type="entry name" value="Cation efflux protein transmembrane domain"/>
    <property type="match status" value="1"/>
</dbReference>
<evidence type="ECO:0000313" key="11">
    <source>
        <dbReference type="Proteomes" id="UP000005540"/>
    </source>
</evidence>
<dbReference type="Proteomes" id="UP000005540">
    <property type="component" value="Unassembled WGS sequence"/>
</dbReference>
<dbReference type="Pfam" id="PF16916">
    <property type="entry name" value="ZT_dimer"/>
    <property type="match status" value="1"/>
</dbReference>
<evidence type="ECO:0000256" key="3">
    <source>
        <dbReference type="ARBA" id="ARBA00022448"/>
    </source>
</evidence>
<feature type="domain" description="Cation efflux protein transmembrane" evidence="8">
    <location>
        <begin position="17"/>
        <end position="204"/>
    </location>
</feature>
<keyword evidence="6 7" id="KW-0472">Membrane</keyword>
<dbReference type="AlphaFoldDB" id="C4FIT7"/>
<accession>C4FIT7</accession>
<dbReference type="GO" id="GO:0015093">
    <property type="term" value="F:ferrous iron transmembrane transporter activity"/>
    <property type="evidence" value="ECO:0007669"/>
    <property type="project" value="TreeGrafter"/>
</dbReference>
<name>C4FIT7_9AQUI</name>
<dbReference type="Gene3D" id="3.30.70.1350">
    <property type="entry name" value="Cation efflux protein, cytoplasmic domain"/>
    <property type="match status" value="1"/>
</dbReference>
<protein>
    <submittedName>
        <fullName evidence="10">Cation diffusion facilitator family transporter</fullName>
    </submittedName>
</protein>
<evidence type="ECO:0000256" key="4">
    <source>
        <dbReference type="ARBA" id="ARBA00022692"/>
    </source>
</evidence>
<gene>
    <name evidence="10" type="ORF">SULYE_0477</name>
</gene>
<dbReference type="GO" id="GO:0005886">
    <property type="term" value="C:plasma membrane"/>
    <property type="evidence" value="ECO:0007669"/>
    <property type="project" value="TreeGrafter"/>
</dbReference>
<dbReference type="Pfam" id="PF01545">
    <property type="entry name" value="Cation_efflux"/>
    <property type="match status" value="1"/>
</dbReference>
<dbReference type="PANTHER" id="PTHR43840">
    <property type="entry name" value="MITOCHONDRIAL METAL TRANSPORTER 1-RELATED"/>
    <property type="match status" value="1"/>
</dbReference>
<evidence type="ECO:0000259" key="8">
    <source>
        <dbReference type="Pfam" id="PF01545"/>
    </source>
</evidence>
<evidence type="ECO:0000256" key="6">
    <source>
        <dbReference type="ARBA" id="ARBA00023136"/>
    </source>
</evidence>
<dbReference type="InterPro" id="IPR027470">
    <property type="entry name" value="Cation_efflux_CTD"/>
</dbReference>
<feature type="transmembrane region" description="Helical" evidence="7">
    <location>
        <begin position="153"/>
        <end position="173"/>
    </location>
</feature>
<organism evidence="10 11">
    <name type="scientific">Sulfurihydrogenibium yellowstonense SS-5</name>
    <dbReference type="NCBI Taxonomy" id="432331"/>
    <lineage>
        <taxon>Bacteria</taxon>
        <taxon>Pseudomonadati</taxon>
        <taxon>Aquificota</taxon>
        <taxon>Aquificia</taxon>
        <taxon>Aquificales</taxon>
        <taxon>Hydrogenothermaceae</taxon>
        <taxon>Sulfurihydrogenibium</taxon>
    </lineage>
</organism>
<dbReference type="OrthoDB" id="9806522at2"/>
<proteinExistence type="inferred from homology"/>
<feature type="domain" description="Cation efflux protein cytoplasmic" evidence="9">
    <location>
        <begin position="209"/>
        <end position="284"/>
    </location>
</feature>
<dbReference type="FunFam" id="1.20.1510.10:FF:000006">
    <property type="entry name" value="Divalent cation efflux transporter"/>
    <property type="match status" value="1"/>
</dbReference>
<dbReference type="SUPFAM" id="SSF161111">
    <property type="entry name" value="Cation efflux protein transmembrane domain-like"/>
    <property type="match status" value="1"/>
</dbReference>
<keyword evidence="4 7" id="KW-0812">Transmembrane</keyword>
<evidence type="ECO:0000256" key="1">
    <source>
        <dbReference type="ARBA" id="ARBA00004141"/>
    </source>
</evidence>
<dbReference type="GO" id="GO:0015341">
    <property type="term" value="F:zinc efflux antiporter activity"/>
    <property type="evidence" value="ECO:0007669"/>
    <property type="project" value="TreeGrafter"/>
</dbReference>
<dbReference type="InterPro" id="IPR027469">
    <property type="entry name" value="Cation_efflux_TMD_sf"/>
</dbReference>
<evidence type="ECO:0000256" key="2">
    <source>
        <dbReference type="ARBA" id="ARBA00008114"/>
    </source>
</evidence>
<dbReference type="RefSeq" id="WP_007546063.1">
    <property type="nucleotide sequence ID" value="NZ_ABZS01000032.1"/>
</dbReference>